<dbReference type="GO" id="GO:0003824">
    <property type="term" value="F:catalytic activity"/>
    <property type="evidence" value="ECO:0007669"/>
    <property type="project" value="InterPro"/>
</dbReference>
<dbReference type="Gene3D" id="3.60.10.10">
    <property type="entry name" value="Endonuclease/exonuclease/phosphatase"/>
    <property type="match status" value="1"/>
</dbReference>
<evidence type="ECO:0000313" key="3">
    <source>
        <dbReference type="Proteomes" id="UP000320762"/>
    </source>
</evidence>
<gene>
    <name evidence="2" type="ORF">BD626DRAFT_493222</name>
</gene>
<dbReference type="AlphaFoldDB" id="A0A550CGJ6"/>
<accession>A0A550CGJ6</accession>
<protein>
    <submittedName>
        <fullName evidence="2">DNase I-like protein</fullName>
    </submittedName>
</protein>
<evidence type="ECO:0000313" key="2">
    <source>
        <dbReference type="EMBL" id="TRM63932.1"/>
    </source>
</evidence>
<proteinExistence type="predicted"/>
<keyword evidence="3" id="KW-1185">Reference proteome</keyword>
<sequence>MDFNISLSLSTCKRVLSAMPDVFASGSSYQSPLAGQKVSNVTGLVTAKADSGFYLMGEPVDDVRVSTGLYVYSSSSTVLDAVAVGDEISLSGTVSEYRSSSSPDYLFLTELASPSAISVLSSNNTVTPIILGVDRSPPTQKLSGLDIGEDGWLSVPNNVTRIEEVNATLVPDAYGLDFWESLEGQLVMIPSPVALNFENSYGEFWVYGDWPVTGKNARGGLSLTFGPDGVPDANPETVMIGSPLDGTDNPKVAMGVTLSDITGVVHYEFGYYYILPLTAPSVLSAPSETAQPTSIQPDGGSCSLTFGDYNVENMAPTSGHLPTVADHIATYLLTPDIMFLQEIQDNSGPTDDGTVTANVTLTTLANAIANVSGVTYSFIEIAPEDGMDGGQPGGNIRQAYLYRSDKLQLVSGSPAGTALDSVEVQESSGGMPTLSLNPGRIEPENAAWEDSRKPLVAQWETTDGTQLFTVNLHLVSKGGSSTTHANGRSPVNLGVEQRTSQVELAAAFVQSILDIDPDANVIVSGDFNEYTQTRSVLQALDDITTEIDEAAGLEEVERYTYVYDQNTQQLDHAFVSEAIAARGVEVEHVHVNNWSPTYKARISDHDPSVGKISLC</sequence>
<dbReference type="SUPFAM" id="SSF56219">
    <property type="entry name" value="DNase I-like"/>
    <property type="match status" value="1"/>
</dbReference>
<feature type="domain" description="Endonuclease/exonuclease/phosphatase" evidence="1">
    <location>
        <begin position="309"/>
        <end position="605"/>
    </location>
</feature>
<dbReference type="Proteomes" id="UP000320762">
    <property type="component" value="Unassembled WGS sequence"/>
</dbReference>
<dbReference type="InterPro" id="IPR005135">
    <property type="entry name" value="Endo/exonuclease/phosphatase"/>
</dbReference>
<dbReference type="PANTHER" id="PTHR42834:SF1">
    <property type="entry name" value="ENDONUCLEASE_EXONUCLEASE_PHOSPHATASE FAMILY PROTEIN (AFU_ORTHOLOGUE AFUA_3G09210)"/>
    <property type="match status" value="1"/>
</dbReference>
<organism evidence="2 3">
    <name type="scientific">Schizophyllum amplum</name>
    <dbReference type="NCBI Taxonomy" id="97359"/>
    <lineage>
        <taxon>Eukaryota</taxon>
        <taxon>Fungi</taxon>
        <taxon>Dikarya</taxon>
        <taxon>Basidiomycota</taxon>
        <taxon>Agaricomycotina</taxon>
        <taxon>Agaricomycetes</taxon>
        <taxon>Agaricomycetidae</taxon>
        <taxon>Agaricales</taxon>
        <taxon>Schizophyllaceae</taxon>
        <taxon>Schizophyllum</taxon>
    </lineage>
</organism>
<dbReference type="PANTHER" id="PTHR42834">
    <property type="entry name" value="ENDONUCLEASE/EXONUCLEASE/PHOSPHATASE FAMILY PROTEIN (AFU_ORTHOLOGUE AFUA_3G09210)"/>
    <property type="match status" value="1"/>
</dbReference>
<comment type="caution">
    <text evidence="2">The sequence shown here is derived from an EMBL/GenBank/DDBJ whole genome shotgun (WGS) entry which is preliminary data.</text>
</comment>
<evidence type="ECO:0000259" key="1">
    <source>
        <dbReference type="Pfam" id="PF03372"/>
    </source>
</evidence>
<dbReference type="CDD" id="cd04486">
    <property type="entry name" value="YhcR_OBF_like"/>
    <property type="match status" value="1"/>
</dbReference>
<dbReference type="EMBL" id="VDMD01000008">
    <property type="protein sequence ID" value="TRM63932.1"/>
    <property type="molecule type" value="Genomic_DNA"/>
</dbReference>
<dbReference type="OrthoDB" id="47488at2759"/>
<name>A0A550CGJ6_9AGAR</name>
<dbReference type="Pfam" id="PF03372">
    <property type="entry name" value="Exo_endo_phos"/>
    <property type="match status" value="1"/>
</dbReference>
<dbReference type="InterPro" id="IPR036691">
    <property type="entry name" value="Endo/exonu/phosph_ase_sf"/>
</dbReference>
<reference evidence="2 3" key="1">
    <citation type="journal article" date="2019" name="New Phytol.">
        <title>Comparative genomics reveals unique wood-decay strategies and fruiting body development in the Schizophyllaceae.</title>
        <authorList>
            <person name="Almasi E."/>
            <person name="Sahu N."/>
            <person name="Krizsan K."/>
            <person name="Balint B."/>
            <person name="Kovacs G.M."/>
            <person name="Kiss B."/>
            <person name="Cseklye J."/>
            <person name="Drula E."/>
            <person name="Henrissat B."/>
            <person name="Nagy I."/>
            <person name="Chovatia M."/>
            <person name="Adam C."/>
            <person name="LaButti K."/>
            <person name="Lipzen A."/>
            <person name="Riley R."/>
            <person name="Grigoriev I.V."/>
            <person name="Nagy L.G."/>
        </authorList>
    </citation>
    <scope>NUCLEOTIDE SEQUENCE [LARGE SCALE GENOMIC DNA]</scope>
    <source>
        <strain evidence="2 3">NL-1724</strain>
    </source>
</reference>
<dbReference type="STRING" id="97359.A0A550CGJ6"/>